<comment type="caution">
    <text evidence="1">The sequence shown here is derived from an EMBL/GenBank/DDBJ whole genome shotgun (WGS) entry which is preliminary data.</text>
</comment>
<evidence type="ECO:0000313" key="2">
    <source>
        <dbReference type="Proteomes" id="UP001231109"/>
    </source>
</evidence>
<proteinExistence type="predicted"/>
<protein>
    <recommendedName>
        <fullName evidence="3">HDOD domain-containing protein</fullName>
    </recommendedName>
</protein>
<evidence type="ECO:0000313" key="1">
    <source>
        <dbReference type="EMBL" id="MDP5137948.1"/>
    </source>
</evidence>
<accession>A0ABT9I3J4</accession>
<reference evidence="1 2" key="1">
    <citation type="submission" date="2022-11" db="EMBL/GenBank/DDBJ databases">
        <title>Viruses from the air-sea interface of a natural surface slick.</title>
        <authorList>
            <person name="Rahlff J."/>
            <person name="Holmfeldt K."/>
        </authorList>
    </citation>
    <scope>NUCLEOTIDE SEQUENCE [LARGE SCALE GENOMIC DNA]</scope>
    <source>
        <strain evidence="1 2">SMS4</strain>
    </source>
</reference>
<organism evidence="1 2">
    <name type="scientific">Rheinheimera baltica</name>
    <dbReference type="NCBI Taxonomy" id="67576"/>
    <lineage>
        <taxon>Bacteria</taxon>
        <taxon>Pseudomonadati</taxon>
        <taxon>Pseudomonadota</taxon>
        <taxon>Gammaproteobacteria</taxon>
        <taxon>Chromatiales</taxon>
        <taxon>Chromatiaceae</taxon>
        <taxon>Rheinheimera</taxon>
    </lineage>
</organism>
<dbReference type="RefSeq" id="WP_305977141.1">
    <property type="nucleotide sequence ID" value="NZ_JAPJDZ010000080.1"/>
</dbReference>
<evidence type="ECO:0008006" key="3">
    <source>
        <dbReference type="Google" id="ProtNLM"/>
    </source>
</evidence>
<gene>
    <name evidence="1" type="ORF">ORJ04_18515</name>
</gene>
<dbReference type="Proteomes" id="UP001231109">
    <property type="component" value="Unassembled WGS sequence"/>
</dbReference>
<name>A0ABT9I3J4_9GAMM</name>
<keyword evidence="2" id="KW-1185">Reference proteome</keyword>
<dbReference type="EMBL" id="JAPJDZ010000080">
    <property type="protein sequence ID" value="MDP5137948.1"/>
    <property type="molecule type" value="Genomic_DNA"/>
</dbReference>
<sequence>MATTNISSALRDAAVKSARFMAIELTVQQVSDDVERLLHAIAAPSDLACFYLVAQSLVKLAEDADSKLLQVLNLKPYLVAALLHDLEANLTRADALTYKKRTTCNFGQNNIRYICCCLSGRPLKTLLKIEGL</sequence>